<proteinExistence type="predicted"/>
<dbReference type="Proteomes" id="UP000001294">
    <property type="component" value="Unassembled WGS sequence"/>
</dbReference>
<dbReference type="AlphaFoldDB" id="B6QLE6"/>
<organism evidence="2 3">
    <name type="scientific">Talaromyces marneffei (strain ATCC 18224 / CBS 334.59 / QM 7333)</name>
    <name type="common">Penicillium marneffei</name>
    <dbReference type="NCBI Taxonomy" id="441960"/>
    <lineage>
        <taxon>Eukaryota</taxon>
        <taxon>Fungi</taxon>
        <taxon>Dikarya</taxon>
        <taxon>Ascomycota</taxon>
        <taxon>Pezizomycotina</taxon>
        <taxon>Eurotiomycetes</taxon>
        <taxon>Eurotiomycetidae</taxon>
        <taxon>Eurotiales</taxon>
        <taxon>Trichocomaceae</taxon>
        <taxon>Talaromyces</taxon>
        <taxon>Talaromyces sect. Talaromyces</taxon>
    </lineage>
</organism>
<name>B6QLE6_TALMQ</name>
<feature type="compositionally biased region" description="Low complexity" evidence="1">
    <location>
        <begin position="208"/>
        <end position="223"/>
    </location>
</feature>
<gene>
    <name evidence="2" type="ORF">PMAA_057120</name>
</gene>
<feature type="compositionally biased region" description="Polar residues" evidence="1">
    <location>
        <begin position="119"/>
        <end position="128"/>
    </location>
</feature>
<feature type="compositionally biased region" description="Polar residues" evidence="1">
    <location>
        <begin position="224"/>
        <end position="238"/>
    </location>
</feature>
<protein>
    <submittedName>
        <fullName evidence="2">Uncharacterized protein</fullName>
    </submittedName>
</protein>
<reference evidence="3" key="1">
    <citation type="journal article" date="2015" name="Genome Announc.">
        <title>Genome sequence of the AIDS-associated pathogen Penicillium marneffei (ATCC18224) and its near taxonomic relative Talaromyces stipitatus (ATCC10500).</title>
        <authorList>
            <person name="Nierman W.C."/>
            <person name="Fedorova-Abrams N.D."/>
            <person name="Andrianopoulos A."/>
        </authorList>
    </citation>
    <scope>NUCLEOTIDE SEQUENCE [LARGE SCALE GENOMIC DNA]</scope>
    <source>
        <strain evidence="3">ATCC 18224 / CBS 334.59 / QM 7333</strain>
    </source>
</reference>
<dbReference type="PhylomeDB" id="B6QLE6"/>
<feature type="compositionally biased region" description="Low complexity" evidence="1">
    <location>
        <begin position="279"/>
        <end position="292"/>
    </location>
</feature>
<accession>B6QLE6</accession>
<feature type="compositionally biased region" description="Basic and acidic residues" evidence="1">
    <location>
        <begin position="104"/>
        <end position="117"/>
    </location>
</feature>
<dbReference type="EMBL" id="DS995903">
    <property type="protein sequence ID" value="EEA21923.1"/>
    <property type="molecule type" value="Genomic_DNA"/>
</dbReference>
<evidence type="ECO:0000313" key="2">
    <source>
        <dbReference type="EMBL" id="EEA21923.1"/>
    </source>
</evidence>
<keyword evidence="3" id="KW-1185">Reference proteome</keyword>
<feature type="compositionally biased region" description="Basic residues" evidence="1">
    <location>
        <begin position="300"/>
        <end position="309"/>
    </location>
</feature>
<feature type="region of interest" description="Disordered" evidence="1">
    <location>
        <begin position="262"/>
        <end position="328"/>
    </location>
</feature>
<evidence type="ECO:0000313" key="3">
    <source>
        <dbReference type="Proteomes" id="UP000001294"/>
    </source>
</evidence>
<sequence>MCLPDCMMVKMDIFRWRRRKDLGSHMDTRFGDPSISAPTQGSWNEMPYLQPGIAEFAPLPNKVTRFKTLLRSDVVKSPELSSNTDDANFPRHPMVDMQARKRSISVDRIKERHDRQRSVSRTRQSPSPRAQYRASCESLSCSEEDGEELPNHAEFDHRERDIERRNVPSRSNSQEDYWRAQSRNNRRDSQQSSMQLKSPPLSATAVMRRYSSQSESTRTYSSTPSTATFSSRHTSVTTPGLFGFSASSIPPLLKEEEYATMFDKDAPPVPPIPRDRNGSVTSSSSPPSASRSVFREQHRAGHSNNKRRNGGPVGPQELVPSNDELWGY</sequence>
<dbReference type="VEuPathDB" id="FungiDB:PMAA_057120"/>
<dbReference type="OrthoDB" id="4356069at2759"/>
<dbReference type="HOGENOM" id="CLU_863753_0_0_1"/>
<feature type="compositionally biased region" description="Basic and acidic residues" evidence="1">
    <location>
        <begin position="149"/>
        <end position="166"/>
    </location>
</feature>
<feature type="region of interest" description="Disordered" evidence="1">
    <location>
        <begin position="78"/>
        <end position="241"/>
    </location>
</feature>
<evidence type="ECO:0000256" key="1">
    <source>
        <dbReference type="SAM" id="MobiDB-lite"/>
    </source>
</evidence>